<feature type="domain" description="Peptidase S33 tripeptidyl aminopeptidase-like C-terminal" evidence="3">
    <location>
        <begin position="210"/>
        <end position="267"/>
    </location>
</feature>
<feature type="domain" description="AB hydrolase-1" evidence="2">
    <location>
        <begin position="25"/>
        <end position="132"/>
    </location>
</feature>
<dbReference type="Pfam" id="PF08386">
    <property type="entry name" value="Abhydrolase_4"/>
    <property type="match status" value="1"/>
</dbReference>
<dbReference type="PANTHER" id="PTHR43798:SF31">
    <property type="entry name" value="AB HYDROLASE SUPERFAMILY PROTEIN YCLE"/>
    <property type="match status" value="1"/>
</dbReference>
<dbReference type="GO" id="GO:0016020">
    <property type="term" value="C:membrane"/>
    <property type="evidence" value="ECO:0007669"/>
    <property type="project" value="TreeGrafter"/>
</dbReference>
<evidence type="ECO:0000259" key="3">
    <source>
        <dbReference type="Pfam" id="PF08386"/>
    </source>
</evidence>
<dbReference type="PRINTS" id="PR00111">
    <property type="entry name" value="ABHYDROLASE"/>
</dbReference>
<evidence type="ECO:0000256" key="1">
    <source>
        <dbReference type="ARBA" id="ARBA00022801"/>
    </source>
</evidence>
<dbReference type="PANTHER" id="PTHR43798">
    <property type="entry name" value="MONOACYLGLYCEROL LIPASE"/>
    <property type="match status" value="1"/>
</dbReference>
<evidence type="ECO:0000259" key="2">
    <source>
        <dbReference type="Pfam" id="PF00561"/>
    </source>
</evidence>
<reference evidence="4 5" key="1">
    <citation type="submission" date="2015-01" db="EMBL/GenBank/DDBJ databases">
        <authorList>
            <person name="Aslett A.Martin."/>
            <person name="De Silva Nishadi"/>
        </authorList>
    </citation>
    <scope>NUCLEOTIDE SEQUENCE [LARGE SCALE GENOMIC DNA]</scope>
    <source>
        <strain evidence="4 5">R28058</strain>
    </source>
</reference>
<organism evidence="4 5">
    <name type="scientific">Paraclostridium sordellii</name>
    <name type="common">Clostridium sordellii</name>
    <dbReference type="NCBI Taxonomy" id="1505"/>
    <lineage>
        <taxon>Bacteria</taxon>
        <taxon>Bacillati</taxon>
        <taxon>Bacillota</taxon>
        <taxon>Clostridia</taxon>
        <taxon>Peptostreptococcales</taxon>
        <taxon>Peptostreptococcaceae</taxon>
        <taxon>Paraclostridium</taxon>
    </lineage>
</organism>
<dbReference type="OrthoDB" id="9773293at2"/>
<dbReference type="EMBL" id="CEKZ01000003">
    <property type="protein sequence ID" value="CEQ02833.1"/>
    <property type="molecule type" value="Genomic_DNA"/>
</dbReference>
<sequence>MKYYVKTQDGTRIFVEDINNKGKHTILFVHGWPLEHNMWEYQVERLIRRGHRCIAIDLRGYGKSDRPESGYYYDIMARDIMDVLNVLNLRDVTLVGHSMGGAICIRYASKYKSERLSNLVLLGAAAPAWTKQGDWEYGYTKRQVDDLIKQANSERPKMIENIRDQFFYKYVPPIVGQWFYDLCISAAGWATVNSLMALRDETLFDDLRNISVPTLILHGTHDLVCPFEFAEYMNTMIPNSKLVPLTESGHAPFYDQKDEVSDEINKFTKKI</sequence>
<dbReference type="Pfam" id="PF00561">
    <property type="entry name" value="Abhydrolase_1"/>
    <property type="match status" value="1"/>
</dbReference>
<dbReference type="AlphaFoldDB" id="A0A0C7R0S6"/>
<dbReference type="GO" id="GO:0004064">
    <property type="term" value="F:arylesterase activity"/>
    <property type="evidence" value="ECO:0007669"/>
    <property type="project" value="UniProtKB-EC"/>
</dbReference>
<dbReference type="Gene3D" id="3.40.50.1820">
    <property type="entry name" value="alpha/beta hydrolase"/>
    <property type="match status" value="1"/>
</dbReference>
<evidence type="ECO:0000313" key="5">
    <source>
        <dbReference type="Proteomes" id="UP000049127"/>
    </source>
</evidence>
<dbReference type="EC" id="3.1.1.2" evidence="4"/>
<dbReference type="InterPro" id="IPR000073">
    <property type="entry name" value="AB_hydrolase_1"/>
</dbReference>
<dbReference type="RefSeq" id="WP_055334409.1">
    <property type="nucleotide sequence ID" value="NZ_CDNF01000003.1"/>
</dbReference>
<keyword evidence="1 4" id="KW-0378">Hydrolase</keyword>
<proteinExistence type="predicted"/>
<dbReference type="InterPro" id="IPR013595">
    <property type="entry name" value="Pept_S33_TAP-like_C"/>
</dbReference>
<dbReference type="Proteomes" id="UP000049127">
    <property type="component" value="Unassembled WGS sequence"/>
</dbReference>
<protein>
    <submittedName>
        <fullName evidence="4">Alpha/beta fold family hydrolase</fullName>
        <ecNumber evidence="4">3.1.1.2</ecNumber>
    </submittedName>
</protein>
<evidence type="ECO:0000313" key="4">
    <source>
        <dbReference type="EMBL" id="CEQ02833.1"/>
    </source>
</evidence>
<dbReference type="InterPro" id="IPR050266">
    <property type="entry name" value="AB_hydrolase_sf"/>
</dbReference>
<dbReference type="InterPro" id="IPR000639">
    <property type="entry name" value="Epox_hydrolase-like"/>
</dbReference>
<name>A0A0C7R0S6_PARSO</name>
<dbReference type="InterPro" id="IPR029058">
    <property type="entry name" value="AB_hydrolase_fold"/>
</dbReference>
<accession>A0A0C7R0S6</accession>
<dbReference type="PRINTS" id="PR00412">
    <property type="entry name" value="EPOXHYDRLASE"/>
</dbReference>
<gene>
    <name evidence="4" type="ORF">R28058_05661</name>
</gene>
<dbReference type="SUPFAM" id="SSF53474">
    <property type="entry name" value="alpha/beta-Hydrolases"/>
    <property type="match status" value="1"/>
</dbReference>